<accession>A0A8B9D9C0</accession>
<name>A0A8B9D9C0_ANSCY</name>
<dbReference type="AlphaFoldDB" id="A0A8B9D9C0"/>
<reference evidence="1" key="2">
    <citation type="submission" date="2025-09" db="UniProtKB">
        <authorList>
            <consortium name="Ensembl"/>
        </authorList>
    </citation>
    <scope>IDENTIFICATION</scope>
</reference>
<keyword evidence="2" id="KW-1185">Reference proteome</keyword>
<organism evidence="1 2">
    <name type="scientific">Anser cygnoides</name>
    <name type="common">Swan goose</name>
    <dbReference type="NCBI Taxonomy" id="8845"/>
    <lineage>
        <taxon>Eukaryota</taxon>
        <taxon>Metazoa</taxon>
        <taxon>Chordata</taxon>
        <taxon>Craniata</taxon>
        <taxon>Vertebrata</taxon>
        <taxon>Euteleostomi</taxon>
        <taxon>Archelosauria</taxon>
        <taxon>Archosauria</taxon>
        <taxon>Dinosauria</taxon>
        <taxon>Saurischia</taxon>
        <taxon>Theropoda</taxon>
        <taxon>Coelurosauria</taxon>
        <taxon>Aves</taxon>
        <taxon>Neognathae</taxon>
        <taxon>Galloanserae</taxon>
        <taxon>Anseriformes</taxon>
        <taxon>Anatidae</taxon>
        <taxon>Anserinae</taxon>
        <taxon>Anser</taxon>
    </lineage>
</organism>
<reference evidence="1" key="1">
    <citation type="submission" date="2025-08" db="UniProtKB">
        <authorList>
            <consortium name="Ensembl"/>
        </authorList>
    </citation>
    <scope>IDENTIFICATION</scope>
</reference>
<dbReference type="Ensembl" id="ENSACDT00005002165.1">
    <property type="protein sequence ID" value="ENSACDP00005001852.1"/>
    <property type="gene ID" value="ENSACDG00005001272.1"/>
</dbReference>
<dbReference type="Proteomes" id="UP000694521">
    <property type="component" value="Unplaced"/>
</dbReference>
<proteinExistence type="predicted"/>
<protein>
    <submittedName>
        <fullName evidence="1">Uncharacterized protein</fullName>
    </submittedName>
</protein>
<evidence type="ECO:0000313" key="1">
    <source>
        <dbReference type="Ensembl" id="ENSACDP00005001852.1"/>
    </source>
</evidence>
<evidence type="ECO:0000313" key="2">
    <source>
        <dbReference type="Proteomes" id="UP000694521"/>
    </source>
</evidence>
<sequence length="115" mass="12629">MLSARSSGISSQRCSKTPHLVPLFTSQPPDGGCLLAPKPQLLSLPLAPEAGFRSVTKEHFGGMLHLSDRPVPGQKNRVLLQTQCAEQQLLPLPFKYALSKPFVPLVFLKEFSYTL</sequence>